<comment type="caution">
    <text evidence="1">The sequence shown here is derived from an EMBL/GenBank/DDBJ whole genome shotgun (WGS) entry which is preliminary data.</text>
</comment>
<organism evidence="1 2">
    <name type="scientific">Cuscuta australis</name>
    <dbReference type="NCBI Taxonomy" id="267555"/>
    <lineage>
        <taxon>Eukaryota</taxon>
        <taxon>Viridiplantae</taxon>
        <taxon>Streptophyta</taxon>
        <taxon>Embryophyta</taxon>
        <taxon>Tracheophyta</taxon>
        <taxon>Spermatophyta</taxon>
        <taxon>Magnoliopsida</taxon>
        <taxon>eudicotyledons</taxon>
        <taxon>Gunneridae</taxon>
        <taxon>Pentapetalae</taxon>
        <taxon>asterids</taxon>
        <taxon>lamiids</taxon>
        <taxon>Solanales</taxon>
        <taxon>Convolvulaceae</taxon>
        <taxon>Cuscuteae</taxon>
        <taxon>Cuscuta</taxon>
        <taxon>Cuscuta subgen. Grammica</taxon>
        <taxon>Cuscuta sect. Cleistogrammica</taxon>
    </lineage>
</organism>
<reference evidence="1 2" key="1">
    <citation type="submission" date="2018-06" db="EMBL/GenBank/DDBJ databases">
        <title>The Genome of Cuscuta australis (Dodder) Provides Insight into the Evolution of Plant Parasitism.</title>
        <authorList>
            <person name="Liu H."/>
        </authorList>
    </citation>
    <scope>NUCLEOTIDE SEQUENCE [LARGE SCALE GENOMIC DNA]</scope>
    <source>
        <strain evidence="2">cv. Yunnan</strain>
        <tissue evidence="1">Vines</tissue>
    </source>
</reference>
<dbReference type="GO" id="GO:0007021">
    <property type="term" value="P:tubulin complex assembly"/>
    <property type="evidence" value="ECO:0007669"/>
    <property type="project" value="InterPro"/>
</dbReference>
<dbReference type="Proteomes" id="UP000249390">
    <property type="component" value="Unassembled WGS sequence"/>
</dbReference>
<keyword evidence="2" id="KW-1185">Reference proteome</keyword>
<dbReference type="InterPro" id="IPR033162">
    <property type="entry name" value="TBCD"/>
</dbReference>
<dbReference type="PANTHER" id="PTHR12658:SF0">
    <property type="entry name" value="TUBULIN-SPECIFIC CHAPERONE D"/>
    <property type="match status" value="1"/>
</dbReference>
<sequence>MAFLIHRYPKIRKSSAEQVYLVLLQNTSLVSEEKLEEALEIISETCWEGDIGEARQKRAQLCTIAGIEIGQTSGNGGLPRMTAGKMTNADENESYLSLVGSAGF</sequence>
<evidence type="ECO:0000313" key="2">
    <source>
        <dbReference type="Proteomes" id="UP000249390"/>
    </source>
</evidence>
<gene>
    <name evidence="1" type="ORF">DM860_004530</name>
</gene>
<name>A0A328EBV8_9ASTE</name>
<evidence type="ECO:0008006" key="3">
    <source>
        <dbReference type="Google" id="ProtNLM"/>
    </source>
</evidence>
<protein>
    <recommendedName>
        <fullName evidence="3">Tubulin-specific chaperone D C-terminal domain-containing protein</fullName>
    </recommendedName>
</protein>
<dbReference type="AlphaFoldDB" id="A0A328EBV8"/>
<dbReference type="GO" id="GO:0048487">
    <property type="term" value="F:beta-tubulin binding"/>
    <property type="evidence" value="ECO:0007669"/>
    <property type="project" value="InterPro"/>
</dbReference>
<dbReference type="EMBL" id="NQVE01000015">
    <property type="protein sequence ID" value="RAL54059.1"/>
    <property type="molecule type" value="Genomic_DNA"/>
</dbReference>
<dbReference type="GO" id="GO:0005096">
    <property type="term" value="F:GTPase activator activity"/>
    <property type="evidence" value="ECO:0007669"/>
    <property type="project" value="InterPro"/>
</dbReference>
<accession>A0A328EBV8</accession>
<dbReference type="PANTHER" id="PTHR12658">
    <property type="entry name" value="BETA-TUBULIN COFACTOR D"/>
    <property type="match status" value="1"/>
</dbReference>
<dbReference type="GO" id="GO:0007023">
    <property type="term" value="P:post-chaperonin tubulin folding pathway"/>
    <property type="evidence" value="ECO:0007669"/>
    <property type="project" value="InterPro"/>
</dbReference>
<proteinExistence type="predicted"/>
<evidence type="ECO:0000313" key="1">
    <source>
        <dbReference type="EMBL" id="RAL54059.1"/>
    </source>
</evidence>
<dbReference type="GO" id="GO:0000226">
    <property type="term" value="P:microtubule cytoskeleton organization"/>
    <property type="evidence" value="ECO:0007669"/>
    <property type="project" value="TreeGrafter"/>
</dbReference>